<dbReference type="EMBL" id="CM042047">
    <property type="protein sequence ID" value="KAI3770680.1"/>
    <property type="molecule type" value="Genomic_DNA"/>
</dbReference>
<name>A0ACB9FIN5_ARCLA</name>
<organism evidence="1 2">
    <name type="scientific">Arctium lappa</name>
    <name type="common">Greater burdock</name>
    <name type="synonym">Lappa major</name>
    <dbReference type="NCBI Taxonomy" id="4217"/>
    <lineage>
        <taxon>Eukaryota</taxon>
        <taxon>Viridiplantae</taxon>
        <taxon>Streptophyta</taxon>
        <taxon>Embryophyta</taxon>
        <taxon>Tracheophyta</taxon>
        <taxon>Spermatophyta</taxon>
        <taxon>Magnoliopsida</taxon>
        <taxon>eudicotyledons</taxon>
        <taxon>Gunneridae</taxon>
        <taxon>Pentapetalae</taxon>
        <taxon>asterids</taxon>
        <taxon>campanulids</taxon>
        <taxon>Asterales</taxon>
        <taxon>Asteraceae</taxon>
        <taxon>Carduoideae</taxon>
        <taxon>Cardueae</taxon>
        <taxon>Arctiinae</taxon>
        <taxon>Arctium</taxon>
    </lineage>
</organism>
<gene>
    <name evidence="1" type="ORF">L6452_01821</name>
</gene>
<protein>
    <submittedName>
        <fullName evidence="1">Uncharacterized protein</fullName>
    </submittedName>
</protein>
<keyword evidence="2" id="KW-1185">Reference proteome</keyword>
<reference evidence="1 2" key="2">
    <citation type="journal article" date="2022" name="Mol. Ecol. Resour.">
        <title>The genomes of chicory, endive, great burdock and yacon provide insights into Asteraceae paleo-polyploidization history and plant inulin production.</title>
        <authorList>
            <person name="Fan W."/>
            <person name="Wang S."/>
            <person name="Wang H."/>
            <person name="Wang A."/>
            <person name="Jiang F."/>
            <person name="Liu H."/>
            <person name="Zhao H."/>
            <person name="Xu D."/>
            <person name="Zhang Y."/>
        </authorList>
    </citation>
    <scope>NUCLEOTIDE SEQUENCE [LARGE SCALE GENOMIC DNA]</scope>
    <source>
        <strain evidence="2">cv. Niubang</strain>
    </source>
</reference>
<sequence>MVSFARHEYHLNNLPLKPNNHYVVLEPKAFSKDYEPLILLLKKHFLNKALTMTRTDIPETYVQQFWQSCKYEKHEKVGPSIMGFATAPNVNEVLELGINKKVISTIFELPTKTQLNLIKYSDGRYD</sequence>
<comment type="caution">
    <text evidence="1">The sequence shown here is derived from an EMBL/GenBank/DDBJ whole genome shotgun (WGS) entry which is preliminary data.</text>
</comment>
<evidence type="ECO:0000313" key="1">
    <source>
        <dbReference type="EMBL" id="KAI3770680.1"/>
    </source>
</evidence>
<reference evidence="2" key="1">
    <citation type="journal article" date="2022" name="Mol. Ecol. Resour.">
        <title>The genomes of chicory, endive, great burdock and yacon provide insights into Asteraceae palaeo-polyploidization history and plant inulin production.</title>
        <authorList>
            <person name="Fan W."/>
            <person name="Wang S."/>
            <person name="Wang H."/>
            <person name="Wang A."/>
            <person name="Jiang F."/>
            <person name="Liu H."/>
            <person name="Zhao H."/>
            <person name="Xu D."/>
            <person name="Zhang Y."/>
        </authorList>
    </citation>
    <scope>NUCLEOTIDE SEQUENCE [LARGE SCALE GENOMIC DNA]</scope>
    <source>
        <strain evidence="2">cv. Niubang</strain>
    </source>
</reference>
<dbReference type="Proteomes" id="UP001055879">
    <property type="component" value="Linkage Group LG01"/>
</dbReference>
<evidence type="ECO:0000313" key="2">
    <source>
        <dbReference type="Proteomes" id="UP001055879"/>
    </source>
</evidence>
<accession>A0ACB9FIN5</accession>
<proteinExistence type="predicted"/>